<dbReference type="InterPro" id="IPR036097">
    <property type="entry name" value="HisK_dim/P_sf"/>
</dbReference>
<evidence type="ECO:0000256" key="11">
    <source>
        <dbReference type="SAM" id="MobiDB-lite"/>
    </source>
</evidence>
<evidence type="ECO:0000256" key="4">
    <source>
        <dbReference type="ARBA" id="ARBA00022553"/>
    </source>
</evidence>
<dbReference type="CDD" id="cd06225">
    <property type="entry name" value="HAMP"/>
    <property type="match status" value="1"/>
</dbReference>
<keyword evidence="4" id="KW-0597">Phosphoprotein</keyword>
<dbReference type="SUPFAM" id="SSF55874">
    <property type="entry name" value="ATPase domain of HSP90 chaperone/DNA topoisomerase II/histidine kinase"/>
    <property type="match status" value="1"/>
</dbReference>
<dbReference type="SUPFAM" id="SSF47384">
    <property type="entry name" value="Homodimeric domain of signal transducing histidine kinase"/>
    <property type="match status" value="1"/>
</dbReference>
<evidence type="ECO:0000256" key="5">
    <source>
        <dbReference type="ARBA" id="ARBA00022679"/>
    </source>
</evidence>
<dbReference type="CDD" id="cd00075">
    <property type="entry name" value="HATPase"/>
    <property type="match status" value="1"/>
</dbReference>
<feature type="transmembrane region" description="Helical" evidence="12">
    <location>
        <begin position="145"/>
        <end position="165"/>
    </location>
</feature>
<dbReference type="EC" id="2.7.13.3" evidence="3"/>
<gene>
    <name evidence="15" type="ORF">UXQ13_09370</name>
</gene>
<accession>A0ABU8E4W4</accession>
<dbReference type="SMART" id="SM00387">
    <property type="entry name" value="HATPase_c"/>
    <property type="match status" value="1"/>
</dbReference>
<evidence type="ECO:0000256" key="2">
    <source>
        <dbReference type="ARBA" id="ARBA00004236"/>
    </source>
</evidence>
<comment type="caution">
    <text evidence="15">The sequence shown here is derived from an EMBL/GenBank/DDBJ whole genome shotgun (WGS) entry which is preliminary data.</text>
</comment>
<evidence type="ECO:0000259" key="14">
    <source>
        <dbReference type="PROSITE" id="PS50885"/>
    </source>
</evidence>
<evidence type="ECO:0000313" key="16">
    <source>
        <dbReference type="Proteomes" id="UP001373496"/>
    </source>
</evidence>
<evidence type="ECO:0000256" key="1">
    <source>
        <dbReference type="ARBA" id="ARBA00000085"/>
    </source>
</evidence>
<dbReference type="EMBL" id="JBAPLV010000008">
    <property type="protein sequence ID" value="MEI4278672.1"/>
    <property type="molecule type" value="Genomic_DNA"/>
</dbReference>
<evidence type="ECO:0000256" key="10">
    <source>
        <dbReference type="ARBA" id="ARBA00023136"/>
    </source>
</evidence>
<evidence type="ECO:0000256" key="7">
    <source>
        <dbReference type="ARBA" id="ARBA00022777"/>
    </source>
</evidence>
<dbReference type="InterPro" id="IPR003594">
    <property type="entry name" value="HATPase_dom"/>
</dbReference>
<keyword evidence="6 12" id="KW-0812">Transmembrane</keyword>
<keyword evidence="10 12" id="KW-0472">Membrane</keyword>
<dbReference type="InterPro" id="IPR050428">
    <property type="entry name" value="TCS_sensor_his_kinase"/>
</dbReference>
<dbReference type="PROSITE" id="PS50109">
    <property type="entry name" value="HIS_KIN"/>
    <property type="match status" value="1"/>
</dbReference>
<comment type="subcellular location">
    <subcellularLocation>
        <location evidence="2">Cell membrane</location>
    </subcellularLocation>
</comment>
<dbReference type="SMART" id="SM00304">
    <property type="entry name" value="HAMP"/>
    <property type="match status" value="1"/>
</dbReference>
<proteinExistence type="predicted"/>
<reference evidence="15 16" key="1">
    <citation type="submission" date="2024-03" db="EMBL/GenBank/DDBJ databases">
        <title>Draft genome sequence of Klenkia terrae.</title>
        <authorList>
            <person name="Duangmal K."/>
            <person name="Chantavorakit T."/>
        </authorList>
    </citation>
    <scope>NUCLEOTIDE SEQUENCE [LARGE SCALE GENOMIC DNA]</scope>
    <source>
        <strain evidence="15 16">JCM 17786</strain>
    </source>
</reference>
<feature type="domain" description="HAMP" evidence="14">
    <location>
        <begin position="166"/>
        <end position="218"/>
    </location>
</feature>
<dbReference type="Pfam" id="PF02518">
    <property type="entry name" value="HATPase_c"/>
    <property type="match status" value="1"/>
</dbReference>
<dbReference type="InterPro" id="IPR003660">
    <property type="entry name" value="HAMP_dom"/>
</dbReference>
<evidence type="ECO:0000313" key="15">
    <source>
        <dbReference type="EMBL" id="MEI4278672.1"/>
    </source>
</evidence>
<keyword evidence="15" id="KW-0547">Nucleotide-binding</keyword>
<evidence type="ECO:0000256" key="6">
    <source>
        <dbReference type="ARBA" id="ARBA00022692"/>
    </source>
</evidence>
<dbReference type="InterPro" id="IPR036890">
    <property type="entry name" value="HATPase_C_sf"/>
</dbReference>
<dbReference type="PROSITE" id="PS50885">
    <property type="entry name" value="HAMP"/>
    <property type="match status" value="1"/>
</dbReference>
<dbReference type="PRINTS" id="PR00344">
    <property type="entry name" value="BCTRLSENSOR"/>
</dbReference>
<feature type="domain" description="Histidine kinase" evidence="13">
    <location>
        <begin position="226"/>
        <end position="436"/>
    </location>
</feature>
<dbReference type="PANTHER" id="PTHR45436">
    <property type="entry name" value="SENSOR HISTIDINE KINASE YKOH"/>
    <property type="match status" value="1"/>
</dbReference>
<evidence type="ECO:0000256" key="9">
    <source>
        <dbReference type="ARBA" id="ARBA00023012"/>
    </source>
</evidence>
<dbReference type="SUPFAM" id="SSF158472">
    <property type="entry name" value="HAMP domain-like"/>
    <property type="match status" value="1"/>
</dbReference>
<dbReference type="InterPro" id="IPR004358">
    <property type="entry name" value="Sig_transdc_His_kin-like_C"/>
</dbReference>
<dbReference type="InterPro" id="IPR003661">
    <property type="entry name" value="HisK_dim/P_dom"/>
</dbReference>
<dbReference type="CDD" id="cd00082">
    <property type="entry name" value="HisKA"/>
    <property type="match status" value="1"/>
</dbReference>
<keyword evidence="8 12" id="KW-1133">Transmembrane helix</keyword>
<keyword evidence="16" id="KW-1185">Reference proteome</keyword>
<dbReference type="SMART" id="SM00388">
    <property type="entry name" value="HisKA"/>
    <property type="match status" value="1"/>
</dbReference>
<dbReference type="Pfam" id="PF00512">
    <property type="entry name" value="HisKA"/>
    <property type="match status" value="1"/>
</dbReference>
<dbReference type="InterPro" id="IPR005467">
    <property type="entry name" value="His_kinase_dom"/>
</dbReference>
<evidence type="ECO:0000256" key="8">
    <source>
        <dbReference type="ARBA" id="ARBA00022989"/>
    </source>
</evidence>
<feature type="region of interest" description="Disordered" evidence="11">
    <location>
        <begin position="435"/>
        <end position="467"/>
    </location>
</feature>
<keyword evidence="15" id="KW-0067">ATP-binding</keyword>
<dbReference type="Gene3D" id="1.10.287.130">
    <property type="match status" value="1"/>
</dbReference>
<protein>
    <recommendedName>
        <fullName evidence="3">histidine kinase</fullName>
        <ecNumber evidence="3">2.7.13.3</ecNumber>
    </recommendedName>
</protein>
<evidence type="ECO:0000256" key="12">
    <source>
        <dbReference type="SAM" id="Phobius"/>
    </source>
</evidence>
<comment type="catalytic activity">
    <reaction evidence="1">
        <text>ATP + protein L-histidine = ADP + protein N-phospho-L-histidine.</text>
        <dbReference type="EC" id="2.7.13.3"/>
    </reaction>
</comment>
<dbReference type="RefSeq" id="WP_225232392.1">
    <property type="nucleotide sequence ID" value="NZ_JBHTEX010000001.1"/>
</dbReference>
<organism evidence="15 16">
    <name type="scientific">Klenkia terrae</name>
    <dbReference type="NCBI Taxonomy" id="1052259"/>
    <lineage>
        <taxon>Bacteria</taxon>
        <taxon>Bacillati</taxon>
        <taxon>Actinomycetota</taxon>
        <taxon>Actinomycetes</taxon>
        <taxon>Geodermatophilales</taxon>
        <taxon>Geodermatophilaceae</taxon>
        <taxon>Klenkia</taxon>
    </lineage>
</organism>
<keyword evidence="5" id="KW-0808">Transferase</keyword>
<sequence>MIAVVAALLAALLVNLAFRSRFDSYLDQQRTARIEQISAAVTTAFSPAGGWDVDRLEQLGPGLAMAGADVRLLDPAGQLIWPTAGSDTAGMAAMHQRMMGSGPLAEPVDVPVTIDGQPRGTLVMALAEGSVPVADQDFRTSVNGLMLAGGLAVAVVASVLGLLLARRITRPVAELTAAAHDLRSGERSRRAAVTGEDEVAELARAFNELASSAEQQESLRQSFAADVAHELRTPLAILRSQLEAVQDGVLDATPEMISSLHEETMRLGRLVADLETMTSADAVSFSLQRIRVDLPDVVRSVVAGLEPRFAERQLQVALRLAPAQVTGDPVRLAQVVTNLLTNAAKFVPAGGRVDVSTGCSNHQVQMTVRDDGPGIPAEEIPRVFDRYFRGSGARANGSGIGLAVVAALVHAHGGTIVAANAESGGAILTVTLPATDPRVADVGPRPPRPSADAGRRQPAATATKERQ</sequence>
<dbReference type="Proteomes" id="UP001373496">
    <property type="component" value="Unassembled WGS sequence"/>
</dbReference>
<keyword evidence="9" id="KW-0902">Two-component regulatory system</keyword>
<dbReference type="Gene3D" id="6.10.340.10">
    <property type="match status" value="1"/>
</dbReference>
<evidence type="ECO:0000256" key="3">
    <source>
        <dbReference type="ARBA" id="ARBA00012438"/>
    </source>
</evidence>
<keyword evidence="7" id="KW-0418">Kinase</keyword>
<name>A0ABU8E4W4_9ACTN</name>
<dbReference type="GO" id="GO:0005524">
    <property type="term" value="F:ATP binding"/>
    <property type="evidence" value="ECO:0007669"/>
    <property type="project" value="UniProtKB-KW"/>
</dbReference>
<evidence type="ECO:0000259" key="13">
    <source>
        <dbReference type="PROSITE" id="PS50109"/>
    </source>
</evidence>
<dbReference type="Gene3D" id="3.30.565.10">
    <property type="entry name" value="Histidine kinase-like ATPase, C-terminal domain"/>
    <property type="match status" value="1"/>
</dbReference>
<dbReference type="PANTHER" id="PTHR45436:SF5">
    <property type="entry name" value="SENSOR HISTIDINE KINASE TRCS"/>
    <property type="match status" value="1"/>
</dbReference>
<dbReference type="Pfam" id="PF00672">
    <property type="entry name" value="HAMP"/>
    <property type="match status" value="1"/>
</dbReference>